<organism evidence="5 6">
    <name type="scientific">Falsiroseomonas oleicola</name>
    <dbReference type="NCBI Taxonomy" id="2801474"/>
    <lineage>
        <taxon>Bacteria</taxon>
        <taxon>Pseudomonadati</taxon>
        <taxon>Pseudomonadota</taxon>
        <taxon>Alphaproteobacteria</taxon>
        <taxon>Acetobacterales</taxon>
        <taxon>Roseomonadaceae</taxon>
        <taxon>Falsiroseomonas</taxon>
    </lineage>
</organism>
<accession>A0ABS6HBM6</accession>
<reference evidence="5 6" key="1">
    <citation type="submission" date="2021-01" db="EMBL/GenBank/DDBJ databases">
        <title>Roseomonas sp. nov, a bacterium isolated from an oil production mixture in Yumen Oilfield.</title>
        <authorList>
            <person name="Wu D."/>
        </authorList>
    </citation>
    <scope>NUCLEOTIDE SEQUENCE [LARGE SCALE GENOMIC DNA]</scope>
    <source>
        <strain evidence="5 6">ROY-5-3</strain>
    </source>
</reference>
<proteinExistence type="predicted"/>
<dbReference type="RefSeq" id="WP_216878110.1">
    <property type="nucleotide sequence ID" value="NZ_JAERQM010000006.1"/>
</dbReference>
<evidence type="ECO:0000313" key="6">
    <source>
        <dbReference type="Proteomes" id="UP000689967"/>
    </source>
</evidence>
<evidence type="ECO:0000256" key="3">
    <source>
        <dbReference type="ARBA" id="ARBA00023163"/>
    </source>
</evidence>
<comment type="caution">
    <text evidence="5">The sequence shown here is derived from an EMBL/GenBank/DDBJ whole genome shotgun (WGS) entry which is preliminary data.</text>
</comment>
<evidence type="ECO:0000259" key="4">
    <source>
        <dbReference type="PROSITE" id="PS50931"/>
    </source>
</evidence>
<keyword evidence="2" id="KW-0238">DNA-binding</keyword>
<keyword evidence="3" id="KW-0804">Transcription</keyword>
<gene>
    <name evidence="5" type="ORF">JJQ90_20450</name>
</gene>
<dbReference type="CDD" id="cd08421">
    <property type="entry name" value="PBP2_LTTR_like_1"/>
    <property type="match status" value="1"/>
</dbReference>
<dbReference type="Pfam" id="PF03466">
    <property type="entry name" value="LysR_substrate"/>
    <property type="match status" value="1"/>
</dbReference>
<evidence type="ECO:0000256" key="1">
    <source>
        <dbReference type="ARBA" id="ARBA00023015"/>
    </source>
</evidence>
<protein>
    <submittedName>
        <fullName evidence="5">LysR family transcriptional regulator</fullName>
    </submittedName>
</protein>
<sequence>MRFDLTDLRLFLATVETGSITRGAERSAMVLASASARIKGMEDALGVPLLLRGRGGVSPTPAGHSLAHHAALVLGQLEVMVGELASYAGGLKGQVRLLANTAAISEFLPDLLGPWLAEHPNIDIDLAERPSHSIVRAVAEGTADAGIVADWANSEGLQLLPFRVDRLVLVLPRGHRLAQRRVVAFEETLDEPFVGLAEGTALQAHLALNAASSHRKPRLRIRLGSFDAVCRLVAGGAGIGVVSDTAFRRCRRSMAISRVALSDSWAERQLGICIRDLAKLPAHARKLVEYLADQRS</sequence>
<dbReference type="PANTHER" id="PTHR30419">
    <property type="entry name" value="HTH-TYPE TRANSCRIPTIONAL REGULATOR YBHD"/>
    <property type="match status" value="1"/>
</dbReference>
<keyword evidence="6" id="KW-1185">Reference proteome</keyword>
<evidence type="ECO:0000313" key="5">
    <source>
        <dbReference type="EMBL" id="MBU8546105.1"/>
    </source>
</evidence>
<feature type="domain" description="HTH lysR-type" evidence="4">
    <location>
        <begin position="3"/>
        <end position="60"/>
    </location>
</feature>
<dbReference type="Proteomes" id="UP000689967">
    <property type="component" value="Unassembled WGS sequence"/>
</dbReference>
<dbReference type="PANTHER" id="PTHR30419:SF2">
    <property type="entry name" value="LYSR FAMILY TRANSCRIPTIONAL REGULATOR"/>
    <property type="match status" value="1"/>
</dbReference>
<name>A0ABS6HBM6_9PROT</name>
<dbReference type="Pfam" id="PF00126">
    <property type="entry name" value="HTH_1"/>
    <property type="match status" value="1"/>
</dbReference>
<dbReference type="InterPro" id="IPR050950">
    <property type="entry name" value="HTH-type_LysR_regulators"/>
</dbReference>
<dbReference type="InterPro" id="IPR000847">
    <property type="entry name" value="LysR_HTH_N"/>
</dbReference>
<dbReference type="EMBL" id="JAERQM010000006">
    <property type="protein sequence ID" value="MBU8546105.1"/>
    <property type="molecule type" value="Genomic_DNA"/>
</dbReference>
<keyword evidence="1" id="KW-0805">Transcription regulation</keyword>
<evidence type="ECO:0000256" key="2">
    <source>
        <dbReference type="ARBA" id="ARBA00023125"/>
    </source>
</evidence>
<dbReference type="InterPro" id="IPR005119">
    <property type="entry name" value="LysR_subst-bd"/>
</dbReference>
<dbReference type="PROSITE" id="PS50931">
    <property type="entry name" value="HTH_LYSR"/>
    <property type="match status" value="1"/>
</dbReference>